<dbReference type="GO" id="GO:0003677">
    <property type="term" value="F:DNA binding"/>
    <property type="evidence" value="ECO:0007669"/>
    <property type="project" value="InterPro"/>
</dbReference>
<evidence type="ECO:0000313" key="3">
    <source>
        <dbReference type="Proteomes" id="UP000283946"/>
    </source>
</evidence>
<organism evidence="2 3">
    <name type="scientific">Rathayibacter iranicus</name>
    <dbReference type="NCBI Taxonomy" id="59737"/>
    <lineage>
        <taxon>Bacteria</taxon>
        <taxon>Bacillati</taxon>
        <taxon>Actinomycetota</taxon>
        <taxon>Actinomycetes</taxon>
        <taxon>Micrococcales</taxon>
        <taxon>Microbacteriaceae</taxon>
        <taxon>Rathayibacter</taxon>
    </lineage>
</organism>
<accession>A0AAD1ELY4</accession>
<dbReference type="GO" id="GO:0009307">
    <property type="term" value="P:DNA restriction-modification system"/>
    <property type="evidence" value="ECO:0007669"/>
    <property type="project" value="InterPro"/>
</dbReference>
<gene>
    <name evidence="2" type="ORF">C7V51_03205</name>
</gene>
<dbReference type="InterPro" id="IPR008593">
    <property type="entry name" value="Dam_MeTrfase"/>
</dbReference>
<dbReference type="AlphaFoldDB" id="A0AAD1ELY4"/>
<dbReference type="EMBL" id="CP028130">
    <property type="protein sequence ID" value="AZZ55004.1"/>
    <property type="molecule type" value="Genomic_DNA"/>
</dbReference>
<dbReference type="Proteomes" id="UP000283946">
    <property type="component" value="Chromosome"/>
</dbReference>
<reference evidence="2 3" key="1">
    <citation type="submission" date="2018-03" db="EMBL/GenBank/DDBJ databases">
        <title>Bacteriophage NCPPB3778 and a type I-E CRISPR drive the evolution of the US Biological Select Agent, Rathayibacter toxicus.</title>
        <authorList>
            <person name="Davis E.W.II."/>
            <person name="Tabima J.F."/>
            <person name="Weisberg A.J."/>
            <person name="Dantas Lopes L."/>
            <person name="Wiseman M.S."/>
            <person name="Wiseman M.S."/>
            <person name="Pupko T."/>
            <person name="Belcher M.S."/>
            <person name="Sechler A.J."/>
            <person name="Tancos M.A."/>
            <person name="Schroeder B.K."/>
            <person name="Murray T.D."/>
            <person name="Luster D.G."/>
            <person name="Schneider W.L."/>
            <person name="Rogers E."/>
            <person name="Andreote F.D."/>
            <person name="Grunwald N.J."/>
            <person name="Putnam M.L."/>
            <person name="Chang J.H."/>
        </authorList>
    </citation>
    <scope>NUCLEOTIDE SEQUENCE [LARGE SCALE GENOMIC DNA]</scope>
    <source>
        <strain evidence="2 3">NCCPB 2253</strain>
    </source>
</reference>
<keyword evidence="2" id="KW-0489">Methyltransferase</keyword>
<evidence type="ECO:0000256" key="1">
    <source>
        <dbReference type="SAM" id="MobiDB-lite"/>
    </source>
</evidence>
<dbReference type="Pfam" id="PF05869">
    <property type="entry name" value="Dam"/>
    <property type="match status" value="1"/>
</dbReference>
<feature type="region of interest" description="Disordered" evidence="1">
    <location>
        <begin position="1"/>
        <end position="36"/>
    </location>
</feature>
<dbReference type="KEGG" id="ria:C7V51_03205"/>
<evidence type="ECO:0000313" key="2">
    <source>
        <dbReference type="EMBL" id="AZZ55004.1"/>
    </source>
</evidence>
<keyword evidence="2" id="KW-0808">Transferase</keyword>
<name>A0AAD1ELY4_9MICO</name>
<sequence length="192" mass="21030">MRWDAPRRGRTHRPLMTSSPPARPSRGFGHESPRNESIEWFTPPEIFDALGLRFDLDPCSPGAGKSFVPADRHYTIDDDGLASPWLQGETVWVNPPYGTATQAWMRRLADHGNGIALVFARTDVRWFQDVGATADLICFVSGRIKFHRGNATDLPGTPGAGSMVMAYGDKAAKALRTSNLGVLVTPIPKDLS</sequence>
<protein>
    <submittedName>
        <fullName evidence="2">Adenine methyltransferase</fullName>
    </submittedName>
</protein>
<proteinExistence type="predicted"/>
<dbReference type="GO" id="GO:0009007">
    <property type="term" value="F:site-specific DNA-methyltransferase (adenine-specific) activity"/>
    <property type="evidence" value="ECO:0007669"/>
    <property type="project" value="InterPro"/>
</dbReference>
<dbReference type="GO" id="GO:0032259">
    <property type="term" value="P:methylation"/>
    <property type="evidence" value="ECO:0007669"/>
    <property type="project" value="UniProtKB-KW"/>
</dbReference>